<feature type="region of interest" description="Disordered" evidence="9">
    <location>
        <begin position="2624"/>
        <end position="2648"/>
    </location>
</feature>
<keyword evidence="5" id="KW-0045">Antibiotic biosynthesis</keyword>
<feature type="active site" description="Proton acceptor; for dehydratase activity" evidence="8">
    <location>
        <position position="3675"/>
    </location>
</feature>
<dbReference type="SUPFAM" id="SSF47336">
    <property type="entry name" value="ACP-like"/>
    <property type="match status" value="3"/>
</dbReference>
<dbReference type="InterPro" id="IPR055123">
    <property type="entry name" value="SpnB-like_Rossmann"/>
</dbReference>
<dbReference type="PROSITE" id="PS52004">
    <property type="entry name" value="KS3_2"/>
    <property type="match status" value="3"/>
</dbReference>
<dbReference type="InterPro" id="IPR014031">
    <property type="entry name" value="Ketoacyl_synth_C"/>
</dbReference>
<feature type="region of interest" description="N-terminal hotdog fold" evidence="8">
    <location>
        <begin position="1856"/>
        <end position="1984"/>
    </location>
</feature>
<dbReference type="InterPro" id="IPR018201">
    <property type="entry name" value="Ketoacyl_synth_AS"/>
</dbReference>
<dbReference type="PANTHER" id="PTHR43775:SF51">
    <property type="entry name" value="INACTIVE PHENOLPHTHIOCEROL SYNTHESIS POLYKETIDE SYNTHASE TYPE I PKS1-RELATED"/>
    <property type="match status" value="1"/>
</dbReference>
<dbReference type="Gene3D" id="3.40.47.10">
    <property type="match status" value="3"/>
</dbReference>
<dbReference type="InterPro" id="IPR020807">
    <property type="entry name" value="PKS_DH"/>
</dbReference>
<dbReference type="SMART" id="SM00826">
    <property type="entry name" value="PKS_DH"/>
    <property type="match status" value="2"/>
</dbReference>
<feature type="region of interest" description="C-terminal hotdog fold" evidence="8">
    <location>
        <begin position="3786"/>
        <end position="3925"/>
    </location>
</feature>
<feature type="domain" description="Ketosynthase family 3 (KS3)" evidence="11">
    <location>
        <begin position="1"/>
        <end position="418"/>
    </location>
</feature>
<dbReference type="Pfam" id="PF02801">
    <property type="entry name" value="Ketoacyl-synt_C"/>
    <property type="match status" value="3"/>
</dbReference>
<dbReference type="CDD" id="cd00833">
    <property type="entry name" value="PKS"/>
    <property type="match status" value="3"/>
</dbReference>
<dbReference type="SMART" id="SM00827">
    <property type="entry name" value="PKS_AT"/>
    <property type="match status" value="3"/>
</dbReference>
<evidence type="ECO:0000259" key="10">
    <source>
        <dbReference type="PROSITE" id="PS50075"/>
    </source>
</evidence>
<gene>
    <name evidence="13" type="ORF">N8I84_41375</name>
</gene>
<dbReference type="Pfam" id="PF00109">
    <property type="entry name" value="ketoacyl-synt"/>
    <property type="match status" value="3"/>
</dbReference>
<dbReference type="InterPro" id="IPR001227">
    <property type="entry name" value="Ac_transferase_dom_sf"/>
</dbReference>
<dbReference type="InterPro" id="IPR057326">
    <property type="entry name" value="KR_dom"/>
</dbReference>
<evidence type="ECO:0000313" key="13">
    <source>
        <dbReference type="EMBL" id="UXY24901.1"/>
    </source>
</evidence>
<evidence type="ECO:0000256" key="9">
    <source>
        <dbReference type="SAM" id="MobiDB-lite"/>
    </source>
</evidence>
<dbReference type="SUPFAM" id="SSF52151">
    <property type="entry name" value="FabD/lysophospholipase-like"/>
    <property type="match status" value="3"/>
</dbReference>
<name>A0ABY6EDU4_9ACTN</name>
<dbReference type="Pfam" id="PF14765">
    <property type="entry name" value="PS-DH"/>
    <property type="match status" value="2"/>
</dbReference>
<keyword evidence="2" id="KW-0596">Phosphopantetheine</keyword>
<evidence type="ECO:0000256" key="7">
    <source>
        <dbReference type="ARBA" id="ARBA00023315"/>
    </source>
</evidence>
<feature type="region of interest" description="Disordered" evidence="9">
    <location>
        <begin position="1941"/>
        <end position="1969"/>
    </location>
</feature>
<dbReference type="PROSITE" id="PS50075">
    <property type="entry name" value="CARRIER"/>
    <property type="match status" value="3"/>
</dbReference>
<feature type="domain" description="Carrier" evidence="10">
    <location>
        <begin position="2651"/>
        <end position="2726"/>
    </location>
</feature>
<dbReference type="Pfam" id="PF22953">
    <property type="entry name" value="SpnB_Rossmann"/>
    <property type="match status" value="2"/>
</dbReference>
<dbReference type="InterPro" id="IPR014030">
    <property type="entry name" value="Ketoacyl_synth_N"/>
</dbReference>
<feature type="domain" description="Carrier" evidence="10">
    <location>
        <begin position="845"/>
        <end position="920"/>
    </location>
</feature>
<feature type="active site" description="Proton donor; for dehydratase activity" evidence="8">
    <location>
        <position position="2060"/>
    </location>
</feature>
<dbReference type="Pfam" id="PF21089">
    <property type="entry name" value="PKS_DH_N"/>
    <property type="match status" value="2"/>
</dbReference>
<dbReference type="Pfam" id="PF08659">
    <property type="entry name" value="KR"/>
    <property type="match status" value="2"/>
</dbReference>
<proteinExistence type="predicted"/>
<dbReference type="InterPro" id="IPR049900">
    <property type="entry name" value="PKS_mFAS_DH"/>
</dbReference>
<evidence type="ECO:0000256" key="4">
    <source>
        <dbReference type="ARBA" id="ARBA00022679"/>
    </source>
</evidence>
<dbReference type="InterPro" id="IPR049552">
    <property type="entry name" value="PKS_DH_N"/>
</dbReference>
<sequence length="4530" mass="473546">MAVVGLSCRLPGSEDPDAYWALLASGGDAVTDAPAERLAALTSGGPLGAAARGGFLTGVDRFDPGFFSISPREAAMMDPQQRLVLELGWEAMERAGIVPASLRGADVAVFIGSMTGDYADLVHHAGPVSAASHHSFTGLSRGLIAQRLSYVLGLRGPSLTVDAGQASSLVAVHMACQSLRTGEADVALAGGVELHLASESAAVTERFGGLSPDGRCFTFDARANGYVRGEGGAVVVLKSLSKALADGDRIHALLMGSAVNNDGGGEGLTVPHEQAQRDVIRLAHNRAGTVPDDVQYVELHGTGTTVGDPVEAAALGAVYGSDRSADRPLLVGSAKTNVGHLGAAAGITGLLKVVLALTHGQLPPSLNYSVPNALIPLPELNLRVQDRLGAWPAGDGARLAGVSSFSVGGTNCHMIVAGPPPGQERLRSAEAARPAFRSRLVPWPVSGHTAAALNAQADRLLRHLTDLPWEDRQAAATDGAPCTVRDIGRSLAVSRTAFRYRSVLLGTSLADFSEGLRGIGAARDARALVGRTRPRDRIVFVFPDQATELPVGAAGLLDASDAFRAKVKACSEAFASYVDWSVEDVLRGAPGAPPLDRDGVAQPTHFTVMVALAEVWRSFGVEPSAVVGHAQGELAAAHVCGALSLEDAARIVTQSGGTASREELPAEPAPIAPLPATVPFHSTATGQPIAPADLDVEYWYRDPSESVALTPAVRALADHDAFVEIGLRPVLTMAIRQTLAELSGSDAVVVASPCGDDDGPESFLRSLAELHTSGAAVDWRPVFSPDAPLVDLPTYAFQRSRHWVGDGVSTRESDALGRPAPPPHVAEQEMVQVAAEAAEPASGSAGLLDLVLREAAVVLGHSSDGVLDTALSFKDLGFDSVTTVELCDRLHTATGMRLPASLPYDYPSPHRLADRLAVLLAVDAASSASATVSTSGAEQNEVAPEAPDDDPIVIVSMACRFPGGVGSPEDLWDLVRDGRDAISPFPDNRGWRLDTPSGTEHGGDGPVYARAGGFLHDADRFDAEFFGISPREAVAMDPQQRVVLETAWEALERSGIDPATLRGKNAGVFIGATAQDYGQRLHEADQVAGGYLLTGTAPSVVSGRVSYTFGLEGPSMTVDTACSSSLVAVHLAVQALRAGECDIAFAGGVTVMASPGMFVEFSRQRALSVDGRCKAFAESADGTAWAEGVGVLVLERLSAARRRGHEVLAVVRGSAVNQDGASNGLTAPNGPSQERVIRRALAVAGLSAGDVDVVEAHGTGTRLGDPIEAQALLATYGQGRSGGPLFLGSLKSNIGHAQAAAGVGGIIKMVMAMRHGVLPRTLHVDEPSSHVDWSAGEVSLLTEAVVWPERERPRRAGVSSFGISGTNAHVILEQAPTFPAPEQPTPTEPLPERLASAPAAPWLIRARTEGALRAQAERLRAFAAAHPEYTSQDIAHSLATAPTVHTRSAAVVGADRGTMLNALGALADGRPSGHVIHGPAAGTQAGKTAFLFSGQGSQRLNMGSELYEEYQVFADAFDAVCRRLDPLLPHPVKEVLFTDVQDTAFLDQTEFTQAALFALEVGLFRLLEHYGLVPDYLLGHSVGELTAAHVAGVLSLDDACALVAARGRLMQSAPDGGAMIAVEAGESEVRQAVAAAAGRLAVAAVNGPASVVVSGDEHLVLELAASWREKGRRTTRLQVSHAFHSSHMDSILDEFRQVAASLAYSAPRIPLVSNRTGQIASAEELASAEYWAEHLRHTVRFADGIRTLRRVGVTSYLELGPDPVLSAMARTCLEGTGDQIAAPVAVLRGGYPEAHTLSTALAHAAVHGPTPDLGRLCPGARRVSLPTYAFQGRRYWLDNPETMGDTTGLGLDDPGHPLLGAVTGLAEGDGMLFTGRISRRTHPWLADHVIAGTVLLPGTVMAELALAAGDRFGCDRLRELVLEAPLAVPEGTAVRLQVSVGPADSSGERPVTVHSRPEPDNANAHGEPWTRHASGMLARLVEGGADTFMTGRAWPPRGAQPVNLDGAYERLADVGYAYGPAFQGLVRVWELGDDRYAEVSLPGDHRVDASRFGVHPALLDAALHALLVADLDTGTGGGSLRLPFSFDGLTLHATGATSLRVHWTPAGATGVQLTATDPHGHPVVSAVSVALRPADAGLIAGQDSAAHDEGLHRLDWQHVPAADADVLPVPQGHWGLVGADADGWHTALAAPGVTLVRYPDADALEAALSAGGPSPDVLVLPSITEADSGADAAAAARSAVQATLVLTQRLLADERLATTRFLLLTRGAAAVADEDVRDLPGAAVRALLRAAESEHPGRFVLLDVERPDTLPGGDEGESKFSASTLAAALAAGERELALRGGKAYAPRLAPVPVSRRSEASLPGRLDQGGTVLITGAAGGLGGIVAHHLVARHGVRHLLLTSRRGLMADGAPELVAALTEAGAEVTFTACDVADRAALTELLASVPAQHPLTAVFHAAGVLADSTLENLTPGDVDEVLRPKADAAWLLHELTADAELSAFVLFSSVSGLLGNPGQANYAAANGFMDALALHRAAHGLPATSLAWGLWGSAATMAGPLTAADRARWARQGIAPLSVERGLQLLDAALSTPDTLLVLAELDWIGLRAPGSTVPALLRTVVRPSRRRLPAHVSTADETGTWSSRMAARTEPERRRAVEDLVRETLVGVLALDGPEAVDSGAAFKDLGMDSLAALELRGRLTTATGIRLAATTVFDHPTPSALASHLMREAIRLSGTTDPTGSPTGQPAADDTPDDDPIVIVGMACRYPGDVRTPQDLWQLVHTGTDAIGPFPENRGWEVGALYDEDPDHPGTSYTRHGGFLYDADRFDAEFFGISPREAVAMDPQQRLMLEATWEAAESAGIAPDTLRGTQTGVFSGVMYSDYTSRLRTAPGSTEAYRFLGNAPSVVSGRVSYTFGLEGPSMTVDTACSSSLVAVHLAVQALRAGECDIAFAGGVTVMASPDTFVEFSRQRALSVDGRCKAFAESADGTAWAEGVGVLVLERLSAARRRGHEVLAVVRGSAVNQDGASNGLTAPNGPSQERVIRRALAVAGLSAGDVDVVEAHGTGTRLGDPIEAQALLATYGQGRSGGPLFLGSLKSNIGHAQAAAGVGGIIKMVMAMRHGVLPRTLHVDEPSSHVDWSAGEVSLLTEAVVWPERERPRRAGVSSFGISGTNAHVILEQAPTFPAPEQPTPTGTVPWLLSARGATALRDQAERLRAFAAAHPEYTSHDIAHSLAMTRSALTDRAVVLASDRGDLLDALQALADGTASDAVVSGTATVPCRTAYLFTGQGSQYLGMGRELHAVSPAFAAALDDVCRRMDPHLDVSLKELLLASDESPLGSLIDRTRYTQPALFALEVGLFRLLEHYGLVPDYLLGHSVGELTAAHVAGVLSLDDACALVAARGRLMQSARGGGAMAAVQAPEEELRPVLAAHDGRVVVAAYNGPRSIVVSGDEQAVAAVEKTMRGLGRRVTRLRVSHAFHSPHMDGILDEFRAVAARVAFSAPAVPIVSNLTGKLIDSGELTDPEYWVRQLREPVRFWDGVRFLVSDGVGLFLELGPDGVLSAMVRSGLEDRDDGPQAVVPLLRRGHAAADTVAQALARSHVTGAHVDWSAVFPGGRAVPLPTYPFQRTSHWLLEAPSPVAPDSSGHPVLDSTVDLAGGQGRVFTGRLAPETHPWLTEHTVLGVPLVPGAVLVELALYAARFTGAERVSELTLENPLHLHDAVDVQVFVSPPDGTGRSPLALYSRPADGRAGEWARHAVGLLDAGGPVPPAPPARTSQSTGLSSWPPSGAAAVAIDGLYPRLSEQGYGYGPAFQSLEAVWRDGSDLYADVVPVSAVEPVNAPAFLLHPAVLDAALHTILAVGSADASRTVVPFAWSGVTLYQTAADRLRVHLRHRESDTYGLTLSDERGAPVLAVDTVVLRDIPRHTMALHEDLFTLEWPQWRPTGEDLAAGTWAVLGDRARHIAEAVRAGGQAVALHPDLDSLVRSVAAGAPVPSLVITEGPGGANAGIDEAVPAAAARAARETLALAQAWTADERLSRSRLVLLTAGGVAAGEGEHPDLAQTPVWGLIRSAQAEHPGRFTLVDWDGQPDSLRALVRALASDEPQLAIRAGRASVPRLRRARPAEGTAVPFDASSHVLITGGLGSLGRLVVRHLAREHGVRRFLLISRRGLRTPGAEEFVAELNATGAHVAVAACDVADRDDLARLLADVPGDHPLSAVVHAAGVVDDGILGVLTPERFDRVLRPKVNAAVHLDELTRDLNLTAFVLFSSVAGLMGMAGQANYAAANTFLDGLAQARRAAGRAAVSLAWGLWETDSGMAAGLGTAELERLSRSGVQPLPDRAGLALFDAAVAAGTAAPAAVRLDLRALDPDTAPAVLRDLVQPRLAATGVPRDHGSDLRSALAAAPSGERQHLLVTAVSDAAASVLGHRGQDQVTADRPFQDLGFDSLMALELRNHLAAVTGLALPPTLVFDHPTPGALADMLRTALFGEETAGSSTDQSAGRAPEPESGPFRALDAMTADELVRLALGDSPS</sequence>
<dbReference type="PANTHER" id="PTHR43775">
    <property type="entry name" value="FATTY ACID SYNTHASE"/>
    <property type="match status" value="1"/>
</dbReference>
<dbReference type="Gene3D" id="3.10.129.110">
    <property type="entry name" value="Polyketide synthase dehydratase"/>
    <property type="match status" value="2"/>
</dbReference>
<keyword evidence="3" id="KW-0597">Phosphoprotein</keyword>
<keyword evidence="13" id="KW-0614">Plasmid</keyword>
<protein>
    <submittedName>
        <fullName evidence="13">Type I polyketide synthase</fullName>
    </submittedName>
</protein>
<keyword evidence="14" id="KW-1185">Reference proteome</keyword>
<dbReference type="InterPro" id="IPR009081">
    <property type="entry name" value="PP-bd_ACP"/>
</dbReference>
<feature type="domain" description="Ketosynthase family 3 (KS3)" evidence="11">
    <location>
        <begin position="949"/>
        <end position="1374"/>
    </location>
</feature>
<accession>A0ABY6EDU4</accession>
<dbReference type="Pfam" id="PF16197">
    <property type="entry name" value="KAsynt_C_assoc"/>
    <property type="match status" value="3"/>
</dbReference>
<dbReference type="SMART" id="SM01294">
    <property type="entry name" value="PKS_PP_betabranch"/>
    <property type="match status" value="2"/>
</dbReference>
<dbReference type="InterPro" id="IPR016036">
    <property type="entry name" value="Malonyl_transacylase_ACP-bd"/>
</dbReference>
<evidence type="ECO:0000256" key="3">
    <source>
        <dbReference type="ARBA" id="ARBA00022553"/>
    </source>
</evidence>
<evidence type="ECO:0000313" key="14">
    <source>
        <dbReference type="Proteomes" id="UP001061298"/>
    </source>
</evidence>
<dbReference type="SMART" id="SM00823">
    <property type="entry name" value="PKS_PP"/>
    <property type="match status" value="3"/>
</dbReference>
<dbReference type="Gene3D" id="3.30.70.3290">
    <property type="match status" value="2"/>
</dbReference>
<dbReference type="SMART" id="SM00822">
    <property type="entry name" value="PKS_KR"/>
    <property type="match status" value="2"/>
</dbReference>
<dbReference type="InterPro" id="IPR042104">
    <property type="entry name" value="PKS_dehydratase_sf"/>
</dbReference>
<reference evidence="13" key="1">
    <citation type="submission" date="2022-10" db="EMBL/GenBank/DDBJ databases">
        <authorList>
            <person name="Mo P."/>
        </authorList>
    </citation>
    <scope>NUCLEOTIDE SEQUENCE</scope>
    <source>
        <strain evidence="13">HUAS 13-4</strain>
        <plasmid evidence="13">punmamed2</plasmid>
    </source>
</reference>
<dbReference type="SUPFAM" id="SSF51735">
    <property type="entry name" value="NAD(P)-binding Rossmann-fold domains"/>
    <property type="match status" value="4"/>
</dbReference>
<dbReference type="SMART" id="SM00825">
    <property type="entry name" value="PKS_KS"/>
    <property type="match status" value="3"/>
</dbReference>
<dbReference type="InterPro" id="IPR016039">
    <property type="entry name" value="Thiolase-like"/>
</dbReference>
<dbReference type="EMBL" id="CP106794">
    <property type="protein sequence ID" value="UXY24901.1"/>
    <property type="molecule type" value="Genomic_DNA"/>
</dbReference>
<dbReference type="Proteomes" id="UP001061298">
    <property type="component" value="Plasmid punmamed2"/>
</dbReference>
<dbReference type="InterPro" id="IPR036291">
    <property type="entry name" value="NAD(P)-bd_dom_sf"/>
</dbReference>
<evidence type="ECO:0000256" key="1">
    <source>
        <dbReference type="ARBA" id="ARBA00004792"/>
    </source>
</evidence>
<evidence type="ECO:0000256" key="2">
    <source>
        <dbReference type="ARBA" id="ARBA00022450"/>
    </source>
</evidence>
<keyword evidence="4" id="KW-0808">Transferase</keyword>
<evidence type="ECO:0000256" key="6">
    <source>
        <dbReference type="ARBA" id="ARBA00023268"/>
    </source>
</evidence>
<dbReference type="InterPro" id="IPR020806">
    <property type="entry name" value="PKS_PP-bd"/>
</dbReference>
<dbReference type="InterPro" id="IPR014043">
    <property type="entry name" value="Acyl_transferase_dom"/>
</dbReference>
<keyword evidence="7" id="KW-0012">Acyltransferase</keyword>
<dbReference type="Pfam" id="PF00698">
    <property type="entry name" value="Acyl_transf_1"/>
    <property type="match status" value="4"/>
</dbReference>
<feature type="compositionally biased region" description="Low complexity" evidence="9">
    <location>
        <begin position="2730"/>
        <end position="2746"/>
    </location>
</feature>
<dbReference type="CDD" id="cd08956">
    <property type="entry name" value="KR_3_FAS_SDR_x"/>
    <property type="match status" value="2"/>
</dbReference>
<dbReference type="InterPro" id="IPR032821">
    <property type="entry name" value="PKS_assoc"/>
</dbReference>
<evidence type="ECO:0000259" key="12">
    <source>
        <dbReference type="PROSITE" id="PS52019"/>
    </source>
</evidence>
<dbReference type="PROSITE" id="PS00012">
    <property type="entry name" value="PHOSPHOPANTETHEINE"/>
    <property type="match status" value="3"/>
</dbReference>
<feature type="region of interest" description="C-terminal hotdog fold" evidence="8">
    <location>
        <begin position="1999"/>
        <end position="2140"/>
    </location>
</feature>
<dbReference type="Gene3D" id="1.10.1200.10">
    <property type="entry name" value="ACP-like"/>
    <property type="match status" value="3"/>
</dbReference>
<keyword evidence="6" id="KW-0511">Multifunctional enzyme</keyword>
<feature type="active site" description="Proton acceptor; for dehydratase activity" evidence="8">
    <location>
        <position position="1888"/>
    </location>
</feature>
<geneLocation type="plasmid" evidence="13 14">
    <name>punmamed2</name>
</geneLocation>
<evidence type="ECO:0000256" key="5">
    <source>
        <dbReference type="ARBA" id="ARBA00023194"/>
    </source>
</evidence>
<feature type="domain" description="PKS/mFAS DH" evidence="12">
    <location>
        <begin position="1856"/>
        <end position="2140"/>
    </location>
</feature>
<dbReference type="InterPro" id="IPR036736">
    <property type="entry name" value="ACP-like_sf"/>
</dbReference>
<comment type="pathway">
    <text evidence="1">Antibiotic biosynthesis.</text>
</comment>
<dbReference type="Gene3D" id="3.40.50.720">
    <property type="entry name" value="NAD(P)-binding Rossmann-like Domain"/>
    <property type="match status" value="2"/>
</dbReference>
<feature type="domain" description="Carrier" evidence="10">
    <location>
        <begin position="4409"/>
        <end position="4484"/>
    </location>
</feature>
<dbReference type="Gene3D" id="3.40.366.10">
    <property type="entry name" value="Malonyl-Coenzyme A Acyl Carrier Protein, domain 2"/>
    <property type="match status" value="3"/>
</dbReference>
<feature type="region of interest" description="Disordered" evidence="9">
    <location>
        <begin position="4488"/>
        <end position="4513"/>
    </location>
</feature>
<dbReference type="InterPro" id="IPR016035">
    <property type="entry name" value="Acyl_Trfase/lysoPLipase"/>
</dbReference>
<evidence type="ECO:0000256" key="8">
    <source>
        <dbReference type="PROSITE-ProRule" id="PRU01363"/>
    </source>
</evidence>
<dbReference type="InterPro" id="IPR006162">
    <property type="entry name" value="Ppantetheine_attach_site"/>
</dbReference>
<dbReference type="SUPFAM" id="SSF53901">
    <property type="entry name" value="Thiolase-like"/>
    <property type="match status" value="3"/>
</dbReference>
<dbReference type="InterPro" id="IPR049551">
    <property type="entry name" value="PKS_DH_C"/>
</dbReference>
<dbReference type="PROSITE" id="PS52019">
    <property type="entry name" value="PKS_MFAS_DH"/>
    <property type="match status" value="2"/>
</dbReference>
<organism evidence="13 14">
    <name type="scientific">Streptomyces cynarae</name>
    <dbReference type="NCBI Taxonomy" id="2981134"/>
    <lineage>
        <taxon>Bacteria</taxon>
        <taxon>Bacillati</taxon>
        <taxon>Actinomycetota</taxon>
        <taxon>Actinomycetes</taxon>
        <taxon>Kitasatosporales</taxon>
        <taxon>Streptomycetaceae</taxon>
        <taxon>Streptomyces</taxon>
    </lineage>
</organism>
<feature type="region of interest" description="Disordered" evidence="9">
    <location>
        <begin position="2730"/>
        <end position="2751"/>
    </location>
</feature>
<feature type="region of interest" description="N-terminal hotdog fold" evidence="8">
    <location>
        <begin position="3643"/>
        <end position="3765"/>
    </location>
</feature>
<evidence type="ECO:0000259" key="11">
    <source>
        <dbReference type="PROSITE" id="PS52004"/>
    </source>
</evidence>
<dbReference type="InterPro" id="IPR013968">
    <property type="entry name" value="PKS_KR"/>
</dbReference>
<feature type="domain" description="Ketosynthase family 3 (KS3)" evidence="11">
    <location>
        <begin position="2751"/>
        <end position="3176"/>
    </location>
</feature>
<dbReference type="InterPro" id="IPR020841">
    <property type="entry name" value="PKS_Beta-ketoAc_synthase_dom"/>
</dbReference>
<dbReference type="PROSITE" id="PS00606">
    <property type="entry name" value="KS3_1"/>
    <property type="match status" value="2"/>
</dbReference>
<feature type="domain" description="PKS/mFAS DH" evidence="12">
    <location>
        <begin position="3643"/>
        <end position="3925"/>
    </location>
</feature>
<feature type="active site" description="Proton donor; for dehydratase activity" evidence="8">
    <location>
        <position position="3848"/>
    </location>
</feature>
<dbReference type="SUPFAM" id="SSF55048">
    <property type="entry name" value="Probable ACP-binding domain of malonyl-CoA ACP transacylase"/>
    <property type="match status" value="2"/>
</dbReference>
<dbReference type="Pfam" id="PF00550">
    <property type="entry name" value="PP-binding"/>
    <property type="match status" value="3"/>
</dbReference>
<dbReference type="InterPro" id="IPR050091">
    <property type="entry name" value="PKS_NRPS_Biosynth_Enz"/>
</dbReference>